<reference evidence="3 4" key="1">
    <citation type="submission" date="2018-11" db="EMBL/GenBank/DDBJ databases">
        <title>Sequencing the genomes of 1000 actinobacteria strains.</title>
        <authorList>
            <person name="Klenk H.-P."/>
        </authorList>
    </citation>
    <scope>NUCLEOTIDE SEQUENCE [LARGE SCALE GENOMIC DNA]</scope>
    <source>
        <strain evidence="3 4">DSM 44781</strain>
    </source>
</reference>
<proteinExistence type="predicted"/>
<name>A0A3N4R8Q9_9ACTN</name>
<protein>
    <submittedName>
        <fullName evidence="3">Uncharacterized protein</fullName>
    </submittedName>
</protein>
<keyword evidence="1" id="KW-1133">Transmembrane helix</keyword>
<dbReference type="AlphaFoldDB" id="A0A3N4R8Q9"/>
<dbReference type="RefSeq" id="WP_123821583.1">
    <property type="nucleotide sequence ID" value="NZ_RKQG01000004.1"/>
</dbReference>
<gene>
    <name evidence="2" type="ORF">EDD38_7367</name>
    <name evidence="3" type="ORF">EDD38_7500</name>
</gene>
<evidence type="ECO:0000313" key="2">
    <source>
        <dbReference type="EMBL" id="RPE27223.1"/>
    </source>
</evidence>
<dbReference type="Proteomes" id="UP000266906">
    <property type="component" value="Unassembled WGS sequence"/>
</dbReference>
<keyword evidence="1" id="KW-0812">Transmembrane</keyword>
<accession>A0A3N4R8Q9</accession>
<keyword evidence="1" id="KW-0472">Membrane</keyword>
<evidence type="ECO:0000256" key="1">
    <source>
        <dbReference type="SAM" id="Phobius"/>
    </source>
</evidence>
<dbReference type="EMBL" id="RKQG01000004">
    <property type="protein sequence ID" value="RPE27355.1"/>
    <property type="molecule type" value="Genomic_DNA"/>
</dbReference>
<sequence length="96" mass="10171">MVDLICAALFAAIITGTAAATRTGPRRLARHLYDFPGTLVVGTGNGSFVALGVWALSLPFDVYQPPLRLAVDGCAWALLHVVLEAGERQPEGPGRR</sequence>
<organism evidence="3 4">
    <name type="scientific">Kitasatospora cineracea</name>
    <dbReference type="NCBI Taxonomy" id="88074"/>
    <lineage>
        <taxon>Bacteria</taxon>
        <taxon>Bacillati</taxon>
        <taxon>Actinomycetota</taxon>
        <taxon>Actinomycetes</taxon>
        <taxon>Kitasatosporales</taxon>
        <taxon>Streptomycetaceae</taxon>
        <taxon>Kitasatospora</taxon>
    </lineage>
</organism>
<evidence type="ECO:0000313" key="4">
    <source>
        <dbReference type="Proteomes" id="UP000266906"/>
    </source>
</evidence>
<dbReference type="EMBL" id="RKQG01000004">
    <property type="protein sequence ID" value="RPE27223.1"/>
    <property type="molecule type" value="Genomic_DNA"/>
</dbReference>
<keyword evidence="4" id="KW-1185">Reference proteome</keyword>
<comment type="caution">
    <text evidence="3">The sequence shown here is derived from an EMBL/GenBank/DDBJ whole genome shotgun (WGS) entry which is preliminary data.</text>
</comment>
<evidence type="ECO:0000313" key="3">
    <source>
        <dbReference type="EMBL" id="RPE27355.1"/>
    </source>
</evidence>
<feature type="transmembrane region" description="Helical" evidence="1">
    <location>
        <begin position="35"/>
        <end position="58"/>
    </location>
</feature>